<name>A0A1Z2XQ09_9FIRM</name>
<evidence type="ECO:0000313" key="1">
    <source>
        <dbReference type="EMBL" id="ASB40494.1"/>
    </source>
</evidence>
<dbReference type="Proteomes" id="UP000596035">
    <property type="component" value="Chromosome"/>
</dbReference>
<dbReference type="EMBL" id="CP065321">
    <property type="protein sequence ID" value="QQR29779.1"/>
    <property type="molecule type" value="Genomic_DNA"/>
</dbReference>
<accession>A0A1Z2XQ09</accession>
<gene>
    <name evidence="1" type="ORF">ADH66_07370</name>
    <name evidence="2" type="ORF">I5Q82_17425</name>
</gene>
<dbReference type="AlphaFoldDB" id="A0A1Z2XQ09"/>
<dbReference type="EMBL" id="CP021422">
    <property type="protein sequence ID" value="ASB40494.1"/>
    <property type="molecule type" value="Genomic_DNA"/>
</dbReference>
<dbReference type="RefSeq" id="WP_066533934.1">
    <property type="nucleotide sequence ID" value="NZ_CP021422.1"/>
</dbReference>
<evidence type="ECO:0008006" key="5">
    <source>
        <dbReference type="Google" id="ProtNLM"/>
    </source>
</evidence>
<protein>
    <recommendedName>
        <fullName evidence="5">DUF4446 domain-containing protein</fullName>
    </recommendedName>
</protein>
<evidence type="ECO:0000313" key="4">
    <source>
        <dbReference type="Proteomes" id="UP000596035"/>
    </source>
</evidence>
<proteinExistence type="predicted"/>
<dbReference type="Proteomes" id="UP000196710">
    <property type="component" value="Chromosome"/>
</dbReference>
<dbReference type="KEGG" id="amur:ADH66_07370"/>
<reference evidence="1" key="1">
    <citation type="journal article" date="2017" name="Genome Announc.">
        <title>High-Quality Whole-Genome Sequences of the Oligo-Mouse-Microbiota Bacterial Community.</title>
        <authorList>
            <person name="Garzetti D."/>
            <person name="Brugiroux S."/>
            <person name="Bunk B."/>
            <person name="Pukall R."/>
            <person name="McCoy K.D."/>
            <person name="Macpherson A.J."/>
            <person name="Stecher B."/>
        </authorList>
    </citation>
    <scope>NUCLEOTIDE SEQUENCE</scope>
    <source>
        <strain evidence="1">KB18</strain>
    </source>
</reference>
<keyword evidence="3" id="KW-1185">Reference proteome</keyword>
<evidence type="ECO:0000313" key="3">
    <source>
        <dbReference type="Proteomes" id="UP000196710"/>
    </source>
</evidence>
<reference evidence="2 4" key="3">
    <citation type="submission" date="2020-11" db="EMBL/GenBank/DDBJ databases">
        <title>Closed and high quality bacterial genomes of the OMM12 community.</title>
        <authorList>
            <person name="Marbouty M."/>
            <person name="Lamy-Besnier Q."/>
            <person name="Debarbieux L."/>
            <person name="Koszul R."/>
        </authorList>
    </citation>
    <scope>NUCLEOTIDE SEQUENCE [LARGE SCALE GENOMIC DNA]</scope>
    <source>
        <strain evidence="2 4">KB18</strain>
    </source>
</reference>
<evidence type="ECO:0000313" key="2">
    <source>
        <dbReference type="EMBL" id="QQR29779.1"/>
    </source>
</evidence>
<organism evidence="2 4">
    <name type="scientific">Acutalibacter muris</name>
    <dbReference type="NCBI Taxonomy" id="1796620"/>
    <lineage>
        <taxon>Bacteria</taxon>
        <taxon>Bacillati</taxon>
        <taxon>Bacillota</taxon>
        <taxon>Clostridia</taxon>
        <taxon>Eubacteriales</taxon>
        <taxon>Acutalibacteraceae</taxon>
        <taxon>Acutalibacter</taxon>
    </lineage>
</organism>
<reference evidence="3" key="2">
    <citation type="submission" date="2017-05" db="EMBL/GenBank/DDBJ databases">
        <title>Improved OligoMM genomes.</title>
        <authorList>
            <person name="Garzetti D."/>
        </authorList>
    </citation>
    <scope>NUCLEOTIDE SEQUENCE [LARGE SCALE GENOMIC DNA]</scope>
    <source>
        <strain evidence="3">KB18</strain>
    </source>
</reference>
<sequence length="183" mass="20283">MRKLNLAALLFGAAIGAVTGGKLVKKVWLEKCRKQKKEGAASRHEGELLYNLLKLKQEGVRLSEYFTGHNLQSAAVLGMGREGRYLLEELIEEKEISAVYGVEADYLGSVHESLLVYRLGEDKLPPADCLAVCDLNETAEKAAIAQKEFAGTIVTLEEVIDWLMDRHGIRKWRGQSTSGRPAK</sequence>